<dbReference type="EMBL" id="JACHBI010000022">
    <property type="protein sequence ID" value="MBB5577608.1"/>
    <property type="molecule type" value="Genomic_DNA"/>
</dbReference>
<feature type="domain" description="HTH gntR-type" evidence="4">
    <location>
        <begin position="4"/>
        <end position="71"/>
    </location>
</feature>
<dbReference type="InterPro" id="IPR036390">
    <property type="entry name" value="WH_DNA-bd_sf"/>
</dbReference>
<dbReference type="Gene3D" id="1.10.10.10">
    <property type="entry name" value="Winged helix-like DNA-binding domain superfamily/Winged helix DNA-binding domain"/>
    <property type="match status" value="1"/>
</dbReference>
<reference evidence="5 6" key="1">
    <citation type="submission" date="2020-08" db="EMBL/GenBank/DDBJ databases">
        <title>Genomic Encyclopedia of Type Strains, Phase IV (KMG-V): Genome sequencing to study the core and pangenomes of soil and plant-associated prokaryotes.</title>
        <authorList>
            <person name="Whitman W."/>
        </authorList>
    </citation>
    <scope>NUCLEOTIDE SEQUENCE [LARGE SCALE GENOMIC DNA]</scope>
    <source>
        <strain evidence="5 6">SEMIA 4064</strain>
    </source>
</reference>
<dbReference type="InterPro" id="IPR000524">
    <property type="entry name" value="Tscrpt_reg_HTH_GntR"/>
</dbReference>
<evidence type="ECO:0000313" key="6">
    <source>
        <dbReference type="Proteomes" id="UP000549882"/>
    </source>
</evidence>
<dbReference type="SMART" id="SM00895">
    <property type="entry name" value="FCD"/>
    <property type="match status" value="1"/>
</dbReference>
<evidence type="ECO:0000256" key="2">
    <source>
        <dbReference type="ARBA" id="ARBA00023125"/>
    </source>
</evidence>
<dbReference type="SMART" id="SM00345">
    <property type="entry name" value="HTH_GNTR"/>
    <property type="match status" value="2"/>
</dbReference>
<keyword evidence="2 5" id="KW-0238">DNA-binding</keyword>
<dbReference type="Gene3D" id="1.20.120.530">
    <property type="entry name" value="GntR ligand-binding domain-like"/>
    <property type="match status" value="1"/>
</dbReference>
<dbReference type="GO" id="GO:0003677">
    <property type="term" value="F:DNA binding"/>
    <property type="evidence" value="ECO:0007669"/>
    <property type="project" value="UniProtKB-KW"/>
</dbReference>
<dbReference type="InterPro" id="IPR011711">
    <property type="entry name" value="GntR_C"/>
</dbReference>
<sequence length="294" mass="33898">MARSSLTPQMSGNIIEFVKTNGIRQGQHLPLQMLADTFRVSRAPIMSALRSLESRGIVRAEPNRGYFLAVDSENLDALRSETAKDSDADEAIYFRIAEDRFSGKLDERVSESEMMRLYDLPRSRLLKVLHRIADEGWVERLPGNGWAFRQTLTSRQSYEDGYAFRAVIEQQAMLLPSFEPDPEGFRHARQVQTELGDGGYQTWSRAEIFKANNEFHEMLVACSRNEFFLDAIKRINRLRRLIEYHITIDRNRLPRQTAEHLHILDLVEDGRRNEAAAFLYTHIMGASRIKAPQV</sequence>
<dbReference type="InterPro" id="IPR036388">
    <property type="entry name" value="WH-like_DNA-bd_sf"/>
</dbReference>
<dbReference type="AlphaFoldDB" id="A0A7W9D4Q0"/>
<dbReference type="Pfam" id="PF07729">
    <property type="entry name" value="FCD"/>
    <property type="match status" value="1"/>
</dbReference>
<dbReference type="PROSITE" id="PS50949">
    <property type="entry name" value="HTH_GNTR"/>
    <property type="match status" value="1"/>
</dbReference>
<dbReference type="PANTHER" id="PTHR43537:SF5">
    <property type="entry name" value="UXU OPERON TRANSCRIPTIONAL REGULATOR"/>
    <property type="match status" value="1"/>
</dbReference>
<comment type="caution">
    <text evidence="5">The sequence shown here is derived from an EMBL/GenBank/DDBJ whole genome shotgun (WGS) entry which is preliminary data.</text>
</comment>
<dbReference type="SUPFAM" id="SSF46785">
    <property type="entry name" value="Winged helix' DNA-binding domain"/>
    <property type="match status" value="1"/>
</dbReference>
<dbReference type="Pfam" id="PF00392">
    <property type="entry name" value="GntR"/>
    <property type="match status" value="1"/>
</dbReference>
<dbReference type="GO" id="GO:0003700">
    <property type="term" value="F:DNA-binding transcription factor activity"/>
    <property type="evidence" value="ECO:0007669"/>
    <property type="project" value="InterPro"/>
</dbReference>
<organism evidence="5 6">
    <name type="scientific">Rhizobium paranaense</name>
    <dbReference type="NCBI Taxonomy" id="1650438"/>
    <lineage>
        <taxon>Bacteria</taxon>
        <taxon>Pseudomonadati</taxon>
        <taxon>Pseudomonadota</taxon>
        <taxon>Alphaproteobacteria</taxon>
        <taxon>Hyphomicrobiales</taxon>
        <taxon>Rhizobiaceae</taxon>
        <taxon>Rhizobium/Agrobacterium group</taxon>
        <taxon>Rhizobium</taxon>
    </lineage>
</organism>
<dbReference type="InterPro" id="IPR008920">
    <property type="entry name" value="TF_FadR/GntR_C"/>
</dbReference>
<evidence type="ECO:0000313" key="5">
    <source>
        <dbReference type="EMBL" id="MBB5577608.1"/>
    </source>
</evidence>
<keyword evidence="3" id="KW-0804">Transcription</keyword>
<dbReference type="PANTHER" id="PTHR43537">
    <property type="entry name" value="TRANSCRIPTIONAL REGULATOR, GNTR FAMILY"/>
    <property type="match status" value="1"/>
</dbReference>
<dbReference type="RefSeq" id="WP_183940858.1">
    <property type="nucleotide sequence ID" value="NZ_JACHBI010000022.1"/>
</dbReference>
<dbReference type="SUPFAM" id="SSF48008">
    <property type="entry name" value="GntR ligand-binding domain-like"/>
    <property type="match status" value="1"/>
</dbReference>
<accession>A0A7W9D4Q0</accession>
<evidence type="ECO:0000259" key="4">
    <source>
        <dbReference type="PROSITE" id="PS50949"/>
    </source>
</evidence>
<protein>
    <submittedName>
        <fullName evidence="5">DNA-binding GntR family transcriptional regulator</fullName>
    </submittedName>
</protein>
<evidence type="ECO:0000256" key="1">
    <source>
        <dbReference type="ARBA" id="ARBA00023015"/>
    </source>
</evidence>
<keyword evidence="1" id="KW-0805">Transcription regulation</keyword>
<evidence type="ECO:0000256" key="3">
    <source>
        <dbReference type="ARBA" id="ARBA00023163"/>
    </source>
</evidence>
<gene>
    <name evidence="5" type="ORF">GGD50_006263</name>
</gene>
<proteinExistence type="predicted"/>
<keyword evidence="6" id="KW-1185">Reference proteome</keyword>
<name>A0A7W9D4Q0_9HYPH</name>
<dbReference type="Proteomes" id="UP000549882">
    <property type="component" value="Unassembled WGS sequence"/>
</dbReference>